<evidence type="ECO:0000313" key="1">
    <source>
        <dbReference type="EMBL" id="KAA6306414.1"/>
    </source>
</evidence>
<name>A0A5J4PCQ1_9ZZZZ</name>
<accession>A0A5J4PCQ1</accession>
<sequence>LRLPGNKNPNKLEEAVRQEKMSDVFKEYLNWGHIMGLSNVGEAIELTDKKGGL</sequence>
<dbReference type="AlphaFoldDB" id="A0A5J4PCQ1"/>
<gene>
    <name evidence="1" type="ORF">EZS27_041929</name>
</gene>
<feature type="non-terminal residue" evidence="1">
    <location>
        <position position="1"/>
    </location>
</feature>
<protein>
    <submittedName>
        <fullName evidence="1">Uncharacterized protein</fullName>
    </submittedName>
</protein>
<proteinExistence type="predicted"/>
<organism evidence="1">
    <name type="scientific">termite gut metagenome</name>
    <dbReference type="NCBI Taxonomy" id="433724"/>
    <lineage>
        <taxon>unclassified sequences</taxon>
        <taxon>metagenomes</taxon>
        <taxon>organismal metagenomes</taxon>
    </lineage>
</organism>
<reference evidence="1" key="1">
    <citation type="submission" date="2019-03" db="EMBL/GenBank/DDBJ databases">
        <title>Single cell metagenomics reveals metabolic interactions within the superorganism composed of flagellate Streblomastix strix and complex community of Bacteroidetes bacteria on its surface.</title>
        <authorList>
            <person name="Treitli S.C."/>
            <person name="Kolisko M."/>
            <person name="Husnik F."/>
            <person name="Keeling P."/>
            <person name="Hampl V."/>
        </authorList>
    </citation>
    <scope>NUCLEOTIDE SEQUENCE</scope>
    <source>
        <strain evidence="1">STM</strain>
    </source>
</reference>
<dbReference type="EMBL" id="SNRY01009928">
    <property type="protein sequence ID" value="KAA6306414.1"/>
    <property type="molecule type" value="Genomic_DNA"/>
</dbReference>
<comment type="caution">
    <text evidence="1">The sequence shown here is derived from an EMBL/GenBank/DDBJ whole genome shotgun (WGS) entry which is preliminary data.</text>
</comment>